<dbReference type="Gene3D" id="3.30.160.20">
    <property type="match status" value="1"/>
</dbReference>
<feature type="region of interest" description="Disordered" evidence="1">
    <location>
        <begin position="100"/>
        <end position="131"/>
    </location>
</feature>
<dbReference type="AlphaFoldDB" id="A0A2W2BI48"/>
<dbReference type="GO" id="GO:0003747">
    <property type="term" value="F:translation release factor activity"/>
    <property type="evidence" value="ECO:0007669"/>
    <property type="project" value="InterPro"/>
</dbReference>
<evidence type="ECO:0000256" key="1">
    <source>
        <dbReference type="SAM" id="MobiDB-lite"/>
    </source>
</evidence>
<dbReference type="GO" id="GO:0004045">
    <property type="term" value="F:peptidyl-tRNA hydrolase activity"/>
    <property type="evidence" value="ECO:0007669"/>
    <property type="project" value="TreeGrafter"/>
</dbReference>
<organism evidence="3 4">
    <name type="scientific">Taibaiella soli</name>
    <dbReference type="NCBI Taxonomy" id="1649169"/>
    <lineage>
        <taxon>Bacteria</taxon>
        <taxon>Pseudomonadati</taxon>
        <taxon>Bacteroidota</taxon>
        <taxon>Chitinophagia</taxon>
        <taxon>Chitinophagales</taxon>
        <taxon>Chitinophagaceae</taxon>
        <taxon>Taibaiella</taxon>
    </lineage>
</organism>
<dbReference type="GO" id="GO:0043022">
    <property type="term" value="F:ribosome binding"/>
    <property type="evidence" value="ECO:0007669"/>
    <property type="project" value="TreeGrafter"/>
</dbReference>
<evidence type="ECO:0000313" key="3">
    <source>
        <dbReference type="EMBL" id="PZF73186.1"/>
    </source>
</evidence>
<evidence type="ECO:0000313" key="4">
    <source>
        <dbReference type="Proteomes" id="UP000248745"/>
    </source>
</evidence>
<comment type="caution">
    <text evidence="3">The sequence shown here is derived from an EMBL/GenBank/DDBJ whole genome shotgun (WGS) entry which is preliminary data.</text>
</comment>
<evidence type="ECO:0000259" key="2">
    <source>
        <dbReference type="Pfam" id="PF00472"/>
    </source>
</evidence>
<dbReference type="Pfam" id="PF00472">
    <property type="entry name" value="RF-1"/>
    <property type="match status" value="1"/>
</dbReference>
<dbReference type="SUPFAM" id="SSF110916">
    <property type="entry name" value="Peptidyl-tRNA hydrolase domain-like"/>
    <property type="match status" value="1"/>
</dbReference>
<keyword evidence="4" id="KW-1185">Reference proteome</keyword>
<dbReference type="GO" id="GO:0072344">
    <property type="term" value="P:rescue of stalled ribosome"/>
    <property type="evidence" value="ECO:0007669"/>
    <property type="project" value="TreeGrafter"/>
</dbReference>
<gene>
    <name evidence="3" type="ORF">DN068_09960</name>
</gene>
<keyword evidence="3" id="KW-0378">Hydrolase</keyword>
<sequence length="131" mass="15058">MQPSIQSEIFFRTARSGGKGGQNVNKVETAAEAWWQVSASVCYTPEQKELILAKLQNRINKDGYLIVKSTETRSQLENKQIALQKLIDLVTLAIFIPKKRKPTKVSRAAKEKRLDSKRRDAEKKQLRRKDF</sequence>
<dbReference type="NCBIfam" id="NF006718">
    <property type="entry name" value="PRK09256.1"/>
    <property type="match status" value="1"/>
</dbReference>
<dbReference type="EMBL" id="QKTW01000015">
    <property type="protein sequence ID" value="PZF73186.1"/>
    <property type="molecule type" value="Genomic_DNA"/>
</dbReference>
<dbReference type="OrthoDB" id="9815709at2"/>
<feature type="domain" description="Prokaryotic-type class I peptide chain release factors" evidence="2">
    <location>
        <begin position="7"/>
        <end position="128"/>
    </location>
</feature>
<proteinExistence type="predicted"/>
<dbReference type="PANTHER" id="PTHR47814:SF1">
    <property type="entry name" value="PEPTIDYL-TRNA HYDROLASE ARFB"/>
    <property type="match status" value="1"/>
</dbReference>
<accession>A0A2W2BI48</accession>
<name>A0A2W2BI48_9BACT</name>
<dbReference type="InterPro" id="IPR000352">
    <property type="entry name" value="Pep_chain_release_fac_I"/>
</dbReference>
<reference evidence="3 4" key="1">
    <citation type="submission" date="2018-06" db="EMBL/GenBank/DDBJ databases">
        <title>Mucibacter soli gen. nov., sp. nov., a new member of the family Chitinophagaceae producing mucin.</title>
        <authorList>
            <person name="Kim M.-K."/>
            <person name="Park S."/>
            <person name="Kim T.-S."/>
            <person name="Joung Y."/>
            <person name="Han J.-H."/>
            <person name="Kim S.B."/>
        </authorList>
    </citation>
    <scope>NUCLEOTIDE SEQUENCE [LARGE SCALE GENOMIC DNA]</scope>
    <source>
        <strain evidence="3 4">R1-15</strain>
    </source>
</reference>
<protein>
    <submittedName>
        <fullName evidence="3">Aminoacyl-tRNA hydrolase</fullName>
    </submittedName>
</protein>
<dbReference type="PANTHER" id="PTHR47814">
    <property type="entry name" value="PEPTIDYL-TRNA HYDROLASE ARFB"/>
    <property type="match status" value="1"/>
</dbReference>
<dbReference type="Proteomes" id="UP000248745">
    <property type="component" value="Unassembled WGS sequence"/>
</dbReference>
<feature type="compositionally biased region" description="Basic and acidic residues" evidence="1">
    <location>
        <begin position="108"/>
        <end position="131"/>
    </location>
</feature>